<comment type="caution">
    <text evidence="1">The sequence shown here is derived from an EMBL/GenBank/DDBJ whole genome shotgun (WGS) entry which is preliminary data.</text>
</comment>
<reference evidence="1" key="1">
    <citation type="journal article" date="2014" name="Front. Microbiol.">
        <title>High frequency of phylogenetically diverse reductive dehalogenase-homologous genes in deep subseafloor sedimentary metagenomes.</title>
        <authorList>
            <person name="Kawai M."/>
            <person name="Futagami T."/>
            <person name="Toyoda A."/>
            <person name="Takaki Y."/>
            <person name="Nishi S."/>
            <person name="Hori S."/>
            <person name="Arai W."/>
            <person name="Tsubouchi T."/>
            <person name="Morono Y."/>
            <person name="Uchiyama I."/>
            <person name="Ito T."/>
            <person name="Fujiyama A."/>
            <person name="Inagaki F."/>
            <person name="Takami H."/>
        </authorList>
    </citation>
    <scope>NUCLEOTIDE SEQUENCE</scope>
    <source>
        <strain evidence="1">Expedition CK06-06</strain>
    </source>
</reference>
<feature type="non-terminal residue" evidence="1">
    <location>
        <position position="1"/>
    </location>
</feature>
<sequence>ALWTKDGSDIYYNDGKVGIGTTTPSSTLEVANGNVLVYDATDLGSEIHTQANAASDPNGNEADATTGWGAIRVTLTSESIDPQTGSYHLKAVAMDGVLDRTDYSFTGAIGKKYRISIWAKRGAQGTDQRIKDFTGLTPSPNDYLTDTWVEYIYYVTATSTVAKIKIYAGRDVGEAGDEVYIDNVSIREIIGGDLDVTGDAYIRNDLTVSEDAIISGHIGLGGSKIINPYLITLGIDNLHRYGGLDITDDTPNFYTNIYGLGVSGAWQGNIRFFTSYNAAADEKMRIDYLGNVGIGKTNPGQALDVSGNIEASGTICDTGGTNCIGSGAGGVAGSGTSGKIPKWTATTTLGNSIISDDGTTVTVAGALTSNTINTGSGAKEIGDSVGDCSSSQAHKGDGGCYTVDTSGLCGTGGVCGGGHRHYTLSTSGGTANAVYVDGFGRVGIDDT</sequence>
<proteinExistence type="predicted"/>
<organism evidence="1">
    <name type="scientific">marine sediment metagenome</name>
    <dbReference type="NCBI Taxonomy" id="412755"/>
    <lineage>
        <taxon>unclassified sequences</taxon>
        <taxon>metagenomes</taxon>
        <taxon>ecological metagenomes</taxon>
    </lineage>
</organism>
<name>X0STM8_9ZZZZ</name>
<dbReference type="EMBL" id="BARS01004875">
    <property type="protein sequence ID" value="GAF84349.1"/>
    <property type="molecule type" value="Genomic_DNA"/>
</dbReference>
<gene>
    <name evidence="1" type="ORF">S01H1_09540</name>
</gene>
<dbReference type="Gene3D" id="2.60.120.260">
    <property type="entry name" value="Galactose-binding domain-like"/>
    <property type="match status" value="1"/>
</dbReference>
<accession>X0STM8</accession>
<feature type="non-terminal residue" evidence="1">
    <location>
        <position position="447"/>
    </location>
</feature>
<dbReference type="AlphaFoldDB" id="X0STM8"/>
<evidence type="ECO:0000313" key="1">
    <source>
        <dbReference type="EMBL" id="GAF84349.1"/>
    </source>
</evidence>
<protein>
    <submittedName>
        <fullName evidence="1">Uncharacterized protein</fullName>
    </submittedName>
</protein>